<dbReference type="GO" id="GO:0003677">
    <property type="term" value="F:DNA binding"/>
    <property type="evidence" value="ECO:0007669"/>
    <property type="project" value="InterPro"/>
</dbReference>
<keyword evidence="3" id="KW-1185">Reference proteome</keyword>
<proteinExistence type="predicted"/>
<evidence type="ECO:0000259" key="1">
    <source>
        <dbReference type="SMART" id="SM01321"/>
    </source>
</evidence>
<dbReference type="InterPro" id="IPR036515">
    <property type="entry name" value="Transposase_17_sf"/>
</dbReference>
<protein>
    <submittedName>
        <fullName evidence="2">Transposase IS200-family protein</fullName>
    </submittedName>
</protein>
<dbReference type="PANTHER" id="PTHR33360">
    <property type="entry name" value="TRANSPOSASE FOR INSERTION SEQUENCE ELEMENT IS200"/>
    <property type="match status" value="1"/>
</dbReference>
<dbReference type="Gene3D" id="3.30.70.1290">
    <property type="entry name" value="Transposase IS200-like"/>
    <property type="match status" value="1"/>
</dbReference>
<sequence>MTVDLADRKYRRYAHSIGCATVHLCWIPKRRRAVLVGEVKTDLYKILSDVAVEHGWFIKALEIAPDHVHLLVEYDTSHSIAQVVKAFKGKSAYELRAKYPHLKRMPSMWTRGYFHDTTGKVSTAVVLAYINDPHHSKN</sequence>
<dbReference type="SMART" id="SM01321">
    <property type="entry name" value="Y1_Tnp"/>
    <property type="match status" value="1"/>
</dbReference>
<dbReference type="RefSeq" id="WP_226579516.1">
    <property type="nucleotide sequence ID" value="NZ_BLAY01000032.1"/>
</dbReference>
<dbReference type="GO" id="GO:0006313">
    <property type="term" value="P:DNA transposition"/>
    <property type="evidence" value="ECO:0007669"/>
    <property type="project" value="InterPro"/>
</dbReference>
<organism evidence="2 3">
    <name type="scientific">Microseira wollei NIES-4236</name>
    <dbReference type="NCBI Taxonomy" id="2530354"/>
    <lineage>
        <taxon>Bacteria</taxon>
        <taxon>Bacillati</taxon>
        <taxon>Cyanobacteriota</taxon>
        <taxon>Cyanophyceae</taxon>
        <taxon>Oscillatoriophycideae</taxon>
        <taxon>Aerosakkonematales</taxon>
        <taxon>Aerosakkonemataceae</taxon>
        <taxon>Microseira</taxon>
    </lineage>
</organism>
<gene>
    <name evidence="2" type="ORF">MiSe_24150</name>
</gene>
<dbReference type="InterPro" id="IPR002686">
    <property type="entry name" value="Transposase_17"/>
</dbReference>
<dbReference type="GO" id="GO:0004803">
    <property type="term" value="F:transposase activity"/>
    <property type="evidence" value="ECO:0007669"/>
    <property type="project" value="InterPro"/>
</dbReference>
<reference evidence="2" key="1">
    <citation type="submission" date="2019-10" db="EMBL/GenBank/DDBJ databases">
        <title>Draft genome sequece of Microseira wollei NIES-4236.</title>
        <authorList>
            <person name="Yamaguchi H."/>
            <person name="Suzuki S."/>
            <person name="Kawachi M."/>
        </authorList>
    </citation>
    <scope>NUCLEOTIDE SEQUENCE</scope>
    <source>
        <strain evidence="2">NIES-4236</strain>
    </source>
</reference>
<dbReference type="AlphaFoldDB" id="A0AAV3XAM4"/>
<name>A0AAV3XAM4_9CYAN</name>
<dbReference type="PANTHER" id="PTHR33360:SF2">
    <property type="entry name" value="TRANSPOSASE FOR INSERTION SEQUENCE ELEMENT IS200"/>
    <property type="match status" value="1"/>
</dbReference>
<dbReference type="NCBIfam" id="NF033573">
    <property type="entry name" value="transpos_IS200"/>
    <property type="match status" value="1"/>
</dbReference>
<evidence type="ECO:0000313" key="2">
    <source>
        <dbReference type="EMBL" id="GET37661.1"/>
    </source>
</evidence>
<accession>A0AAV3XAM4</accession>
<evidence type="ECO:0000313" key="3">
    <source>
        <dbReference type="Proteomes" id="UP001050975"/>
    </source>
</evidence>
<dbReference type="SUPFAM" id="SSF143422">
    <property type="entry name" value="Transposase IS200-like"/>
    <property type="match status" value="1"/>
</dbReference>
<dbReference type="EMBL" id="BLAY01000032">
    <property type="protein sequence ID" value="GET37661.1"/>
    <property type="molecule type" value="Genomic_DNA"/>
</dbReference>
<comment type="caution">
    <text evidence="2">The sequence shown here is derived from an EMBL/GenBank/DDBJ whole genome shotgun (WGS) entry which is preliminary data.</text>
</comment>
<dbReference type="Pfam" id="PF01797">
    <property type="entry name" value="Y1_Tnp"/>
    <property type="match status" value="1"/>
</dbReference>
<dbReference type="Proteomes" id="UP001050975">
    <property type="component" value="Unassembled WGS sequence"/>
</dbReference>
<feature type="domain" description="Transposase IS200-like" evidence="1">
    <location>
        <begin position="17"/>
        <end position="133"/>
    </location>
</feature>